<gene>
    <name evidence="1" type="ORF">HBA54_16225</name>
</gene>
<keyword evidence="2" id="KW-1185">Reference proteome</keyword>
<dbReference type="Pfam" id="PF11150">
    <property type="entry name" value="DUF2927"/>
    <property type="match status" value="1"/>
</dbReference>
<sequence>MADPRDEALLQNFRSVAYQTERPVLGNDGLPRARRDHLAKWTLPVRVALVAGDAAGTSTPVPPAFRQMAAGHLAELAELTGLDIAAASVAGANLLIFLADDPFAAARRHRGLFAHKIADGASYDVLLARMERSATCFGFVWGGWPSGRSIDFAVTFIRSDRGERTIEGCLVQEVTQVLGLMNDLDLSADSVFSDSGRQVALTTQDRRLIRLLYDQRLRPGMSWSEVEPLARTILREQRQDG</sequence>
<protein>
    <submittedName>
        <fullName evidence="1">DUF2927 domain-containing protein</fullName>
    </submittedName>
</protein>
<comment type="caution">
    <text evidence="1">The sequence shown here is derived from an EMBL/GenBank/DDBJ whole genome shotgun (WGS) entry which is preliminary data.</text>
</comment>
<dbReference type="Proteomes" id="UP000761264">
    <property type="component" value="Unassembled WGS sequence"/>
</dbReference>
<name>A0A967KB25_9PROT</name>
<proteinExistence type="predicted"/>
<evidence type="ECO:0000313" key="2">
    <source>
        <dbReference type="Proteomes" id="UP000761264"/>
    </source>
</evidence>
<dbReference type="InterPro" id="IPR021323">
    <property type="entry name" value="DUF2927"/>
</dbReference>
<reference evidence="1" key="1">
    <citation type="submission" date="2020-03" db="EMBL/GenBank/DDBJ databases">
        <title>Genome of Pelagibius litoralis DSM 21314T.</title>
        <authorList>
            <person name="Wang G."/>
        </authorList>
    </citation>
    <scope>NUCLEOTIDE SEQUENCE</scope>
    <source>
        <strain evidence="1">DSM 21314</strain>
    </source>
</reference>
<dbReference type="EMBL" id="JAAQPH010000012">
    <property type="protein sequence ID" value="NIA70154.1"/>
    <property type="molecule type" value="Genomic_DNA"/>
</dbReference>
<evidence type="ECO:0000313" key="1">
    <source>
        <dbReference type="EMBL" id="NIA70154.1"/>
    </source>
</evidence>
<organism evidence="1 2">
    <name type="scientific">Pelagibius litoralis</name>
    <dbReference type="NCBI Taxonomy" id="374515"/>
    <lineage>
        <taxon>Bacteria</taxon>
        <taxon>Pseudomonadati</taxon>
        <taxon>Pseudomonadota</taxon>
        <taxon>Alphaproteobacteria</taxon>
        <taxon>Rhodospirillales</taxon>
        <taxon>Rhodovibrionaceae</taxon>
        <taxon>Pelagibius</taxon>
    </lineage>
</organism>
<dbReference type="AlphaFoldDB" id="A0A967KB25"/>
<accession>A0A967KB25</accession>
<dbReference type="RefSeq" id="WP_167226469.1">
    <property type="nucleotide sequence ID" value="NZ_JAAQPH010000012.1"/>
</dbReference>